<evidence type="ECO:0000256" key="3">
    <source>
        <dbReference type="PROSITE-ProRule" id="PRU00339"/>
    </source>
</evidence>
<evidence type="ECO:0000313" key="4">
    <source>
        <dbReference type="EMBL" id="MFC1800173.1"/>
    </source>
</evidence>
<dbReference type="EMBL" id="JBHPEI010000078">
    <property type="protein sequence ID" value="MFC1800173.1"/>
    <property type="molecule type" value="Genomic_DNA"/>
</dbReference>
<dbReference type="SMART" id="SM00028">
    <property type="entry name" value="TPR"/>
    <property type="match status" value="6"/>
</dbReference>
<evidence type="ECO:0000313" key="5">
    <source>
        <dbReference type="Proteomes" id="UP001594288"/>
    </source>
</evidence>
<feature type="repeat" description="TPR" evidence="3">
    <location>
        <begin position="35"/>
        <end position="68"/>
    </location>
</feature>
<dbReference type="PROSITE" id="PS50005">
    <property type="entry name" value="TPR"/>
    <property type="match status" value="1"/>
</dbReference>
<dbReference type="PANTHER" id="PTHR45586:SF1">
    <property type="entry name" value="LIPOPOLYSACCHARIDE ASSEMBLY PROTEIN B"/>
    <property type="match status" value="1"/>
</dbReference>
<accession>A0ABV6YQ56</accession>
<dbReference type="SUPFAM" id="SSF48452">
    <property type="entry name" value="TPR-like"/>
    <property type="match status" value="2"/>
</dbReference>
<keyword evidence="1" id="KW-0677">Repeat</keyword>
<dbReference type="InterPro" id="IPR051012">
    <property type="entry name" value="CellSynth/LPSAsmb/PSIAsmb"/>
</dbReference>
<sequence>MLQIRRRAHAHVQKGELDLALEEYKTLLKGDDVDPNVYNLMGDVYFKKGEEAEAFHQYNEAVRRYAKDSLYSNAIAVCRKMLRLDAAYLDAYRLLGDLYLEQGFSGEAVGYLLEFAGKLIEKGDLDRAAESLRKIIESAPGRVKVREQLAEVYVHLELKDEARSELLAASEIYEETGEKDLAERLRAQAEEMGGGPALAGGEVHVEGHGSSRVEIVHKRIGLAHHVPLKIEEVLSSFQEEVKKAIGEEDYQCHYDLGISYIDLGFFDEALAEFGVSRKNSDLALRSIELAGRCFMEKGDVELAIEELNAGLEIEGHSEEEYLGLRYSLALALETMGQKAKAVEHFEEICRTDPDFRDAKTRMEQLSRG</sequence>
<evidence type="ECO:0000256" key="1">
    <source>
        <dbReference type="ARBA" id="ARBA00022737"/>
    </source>
</evidence>
<dbReference type="PANTHER" id="PTHR45586">
    <property type="entry name" value="TPR REPEAT-CONTAINING PROTEIN PA4667"/>
    <property type="match status" value="1"/>
</dbReference>
<gene>
    <name evidence="4" type="ORF">ACFL2Z_04600</name>
</gene>
<evidence type="ECO:0000256" key="2">
    <source>
        <dbReference type="ARBA" id="ARBA00022803"/>
    </source>
</evidence>
<dbReference type="Proteomes" id="UP001594288">
    <property type="component" value="Unassembled WGS sequence"/>
</dbReference>
<reference evidence="4 5" key="1">
    <citation type="submission" date="2024-09" db="EMBL/GenBank/DDBJ databases">
        <authorList>
            <person name="D'Angelo T."/>
        </authorList>
    </citation>
    <scope>NUCLEOTIDE SEQUENCE [LARGE SCALE GENOMIC DNA]</scope>
    <source>
        <strain evidence="4">SAG AM-311-F02</strain>
    </source>
</reference>
<dbReference type="Pfam" id="PF13414">
    <property type="entry name" value="TPR_11"/>
    <property type="match status" value="1"/>
</dbReference>
<name>A0ABV6YQ56_UNCEI</name>
<keyword evidence="2 3" id="KW-0802">TPR repeat</keyword>
<comment type="caution">
    <text evidence="4">The sequence shown here is derived from an EMBL/GenBank/DDBJ whole genome shotgun (WGS) entry which is preliminary data.</text>
</comment>
<proteinExistence type="predicted"/>
<dbReference type="Gene3D" id="1.25.40.10">
    <property type="entry name" value="Tetratricopeptide repeat domain"/>
    <property type="match status" value="3"/>
</dbReference>
<dbReference type="Pfam" id="PF13432">
    <property type="entry name" value="TPR_16"/>
    <property type="match status" value="1"/>
</dbReference>
<organism evidence="4 5">
    <name type="scientific">Eiseniibacteriota bacterium</name>
    <dbReference type="NCBI Taxonomy" id="2212470"/>
    <lineage>
        <taxon>Bacteria</taxon>
        <taxon>Candidatus Eiseniibacteriota</taxon>
    </lineage>
</organism>
<protein>
    <submittedName>
        <fullName evidence="4">Tetratricopeptide repeat protein</fullName>
    </submittedName>
</protein>
<dbReference type="Pfam" id="PF14559">
    <property type="entry name" value="TPR_19"/>
    <property type="match status" value="1"/>
</dbReference>
<dbReference type="InterPro" id="IPR011990">
    <property type="entry name" value="TPR-like_helical_dom_sf"/>
</dbReference>
<dbReference type="Pfam" id="PF13181">
    <property type="entry name" value="TPR_8"/>
    <property type="match status" value="1"/>
</dbReference>
<keyword evidence="5" id="KW-1185">Reference proteome</keyword>
<dbReference type="InterPro" id="IPR019734">
    <property type="entry name" value="TPR_rpt"/>
</dbReference>